<dbReference type="InterPro" id="IPR042203">
    <property type="entry name" value="Leu/Phe-tRNA_Trfase_C"/>
</dbReference>
<name>A0A6I6D2B5_9GAMM</name>
<dbReference type="HAMAP" id="MF_00688">
    <property type="entry name" value="Leu_Phe_trans"/>
    <property type="match status" value="1"/>
</dbReference>
<comment type="subcellular location">
    <subcellularLocation>
        <location evidence="1 15">Cytoplasm</location>
    </subcellularLocation>
</comment>
<reference evidence="16 17" key="1">
    <citation type="submission" date="2019-11" db="EMBL/GenBank/DDBJ databases">
        <authorList>
            <person name="Zhang J."/>
            <person name="Sun C."/>
        </authorList>
    </citation>
    <scope>NUCLEOTIDE SEQUENCE [LARGE SCALE GENOMIC DNA]</scope>
    <source>
        <strain evidence="17">sp2</strain>
    </source>
</reference>
<evidence type="ECO:0000256" key="15">
    <source>
        <dbReference type="HAMAP-Rule" id="MF_00688"/>
    </source>
</evidence>
<evidence type="ECO:0000256" key="13">
    <source>
        <dbReference type="ARBA" id="ARBA00077165"/>
    </source>
</evidence>
<evidence type="ECO:0000256" key="12">
    <source>
        <dbReference type="ARBA" id="ARBA00077136"/>
    </source>
</evidence>
<comment type="catalytic activity">
    <reaction evidence="6 15">
        <text>N-terminal L-arginyl-[protein] + L-leucyl-tRNA(Leu) = N-terminal L-leucyl-L-arginyl-[protein] + tRNA(Leu) + H(+)</text>
        <dbReference type="Rhea" id="RHEA:50416"/>
        <dbReference type="Rhea" id="RHEA-COMP:9613"/>
        <dbReference type="Rhea" id="RHEA-COMP:9622"/>
        <dbReference type="Rhea" id="RHEA-COMP:12672"/>
        <dbReference type="Rhea" id="RHEA-COMP:12673"/>
        <dbReference type="ChEBI" id="CHEBI:15378"/>
        <dbReference type="ChEBI" id="CHEBI:64719"/>
        <dbReference type="ChEBI" id="CHEBI:78442"/>
        <dbReference type="ChEBI" id="CHEBI:78494"/>
        <dbReference type="ChEBI" id="CHEBI:133044"/>
        <dbReference type="EC" id="2.3.2.6"/>
    </reaction>
</comment>
<evidence type="ECO:0000256" key="3">
    <source>
        <dbReference type="ARBA" id="ARBA00022679"/>
    </source>
</evidence>
<comment type="catalytic activity">
    <reaction evidence="7 15">
        <text>N-terminal L-lysyl-[protein] + L-leucyl-tRNA(Leu) = N-terminal L-leucyl-L-lysyl-[protein] + tRNA(Leu) + H(+)</text>
        <dbReference type="Rhea" id="RHEA:12340"/>
        <dbReference type="Rhea" id="RHEA-COMP:9613"/>
        <dbReference type="Rhea" id="RHEA-COMP:9622"/>
        <dbReference type="Rhea" id="RHEA-COMP:12670"/>
        <dbReference type="Rhea" id="RHEA-COMP:12671"/>
        <dbReference type="ChEBI" id="CHEBI:15378"/>
        <dbReference type="ChEBI" id="CHEBI:65249"/>
        <dbReference type="ChEBI" id="CHEBI:78442"/>
        <dbReference type="ChEBI" id="CHEBI:78494"/>
        <dbReference type="ChEBI" id="CHEBI:133043"/>
        <dbReference type="EC" id="2.3.2.6"/>
    </reaction>
</comment>
<dbReference type="InterPro" id="IPR016181">
    <property type="entry name" value="Acyl_CoA_acyltransferase"/>
</dbReference>
<dbReference type="Pfam" id="PF03588">
    <property type="entry name" value="Leu_Phe_trans"/>
    <property type="match status" value="1"/>
</dbReference>
<dbReference type="FunFam" id="3.30.70.3550:FF:000001">
    <property type="entry name" value="Leucyl/phenylalanyl-tRNA--protein transferase"/>
    <property type="match status" value="1"/>
</dbReference>
<keyword evidence="17" id="KW-1185">Reference proteome</keyword>
<evidence type="ECO:0000313" key="16">
    <source>
        <dbReference type="EMBL" id="QGT79038.1"/>
    </source>
</evidence>
<gene>
    <name evidence="15" type="primary">aat</name>
    <name evidence="16" type="ORF">GM160_09130</name>
</gene>
<dbReference type="InterPro" id="IPR042221">
    <property type="entry name" value="Leu/Phe-tRNA_Trfase_N"/>
</dbReference>
<evidence type="ECO:0000256" key="1">
    <source>
        <dbReference type="ARBA" id="ARBA00004496"/>
    </source>
</evidence>
<evidence type="ECO:0000256" key="14">
    <source>
        <dbReference type="ARBA" id="ARBA00083640"/>
    </source>
</evidence>
<dbReference type="RefSeq" id="WP_136866366.1">
    <property type="nucleotide sequence ID" value="NZ_CP046415.1"/>
</dbReference>
<comment type="similarity">
    <text evidence="9 15">Belongs to the L/F-transferase family.</text>
</comment>
<evidence type="ECO:0000256" key="2">
    <source>
        <dbReference type="ARBA" id="ARBA00022490"/>
    </source>
</evidence>
<evidence type="ECO:0000256" key="4">
    <source>
        <dbReference type="ARBA" id="ARBA00023315"/>
    </source>
</evidence>
<evidence type="ECO:0000256" key="10">
    <source>
        <dbReference type="ARBA" id="ARBA00066767"/>
    </source>
</evidence>
<evidence type="ECO:0000256" key="5">
    <source>
        <dbReference type="ARBA" id="ARBA00050607"/>
    </source>
</evidence>
<dbReference type="NCBIfam" id="TIGR00667">
    <property type="entry name" value="aat"/>
    <property type="match status" value="1"/>
</dbReference>
<dbReference type="GO" id="GO:0008914">
    <property type="term" value="F:leucyl-tRNA--protein transferase activity"/>
    <property type="evidence" value="ECO:0007669"/>
    <property type="project" value="UniProtKB-UniRule"/>
</dbReference>
<keyword evidence="2 15" id="KW-0963">Cytoplasm</keyword>
<sequence length="223" mass="24453">MIPLLGPEPAAFPPVASALTEPNGLLAAGGDLSVERLTEAYRRGIFPWYSEGDPILWWSPDPRTLFTPERFHVSRSLAKWRRQERYRVTVDTAFAEVVDGCAGPRRGDPGTWIVPAMRQAFLDLHAAGIAHSVEVWAGDTLVGGLFGSRLGRAAFGESMFSRAPNASKFALAAILVDGVWGEIDFLDAQFTTEHLLGLGAEEYPRSVFTRWLDEAARRNEPGG</sequence>
<evidence type="ECO:0000256" key="11">
    <source>
        <dbReference type="ARBA" id="ARBA00074372"/>
    </source>
</evidence>
<dbReference type="InterPro" id="IPR004616">
    <property type="entry name" value="Leu/Phe-tRNA_Trfase"/>
</dbReference>
<dbReference type="EMBL" id="CP046415">
    <property type="protein sequence ID" value="QGT79038.1"/>
    <property type="molecule type" value="Genomic_DNA"/>
</dbReference>
<evidence type="ECO:0000256" key="7">
    <source>
        <dbReference type="ARBA" id="ARBA00051538"/>
    </source>
</evidence>
<dbReference type="PANTHER" id="PTHR30098:SF2">
    <property type="entry name" value="LEUCYL_PHENYLALANYL-TRNA--PROTEIN TRANSFERASE"/>
    <property type="match status" value="1"/>
</dbReference>
<proteinExistence type="inferred from homology"/>
<organism evidence="16 17">
    <name type="scientific">Guyparkeria halophila</name>
    <dbReference type="NCBI Taxonomy" id="47960"/>
    <lineage>
        <taxon>Bacteria</taxon>
        <taxon>Pseudomonadati</taxon>
        <taxon>Pseudomonadota</taxon>
        <taxon>Gammaproteobacteria</taxon>
        <taxon>Chromatiales</taxon>
        <taxon>Thioalkalibacteraceae</taxon>
        <taxon>Guyparkeria</taxon>
    </lineage>
</organism>
<dbReference type="Gene3D" id="3.30.70.3550">
    <property type="entry name" value="Leucyl/phenylalanyl-tRNA-protein transferase, N-terminal domain"/>
    <property type="match status" value="1"/>
</dbReference>
<dbReference type="GO" id="GO:0030163">
    <property type="term" value="P:protein catabolic process"/>
    <property type="evidence" value="ECO:0007669"/>
    <property type="project" value="UniProtKB-UniRule"/>
</dbReference>
<comment type="catalytic activity">
    <reaction evidence="5 15">
        <text>L-phenylalanyl-tRNA(Phe) + an N-terminal L-alpha-aminoacyl-[protein] = an N-terminal L-phenylalanyl-L-alpha-aminoacyl-[protein] + tRNA(Phe)</text>
        <dbReference type="Rhea" id="RHEA:43632"/>
        <dbReference type="Rhea" id="RHEA-COMP:9668"/>
        <dbReference type="Rhea" id="RHEA-COMP:9699"/>
        <dbReference type="Rhea" id="RHEA-COMP:10636"/>
        <dbReference type="Rhea" id="RHEA-COMP:10637"/>
        <dbReference type="ChEBI" id="CHEBI:78442"/>
        <dbReference type="ChEBI" id="CHEBI:78531"/>
        <dbReference type="ChEBI" id="CHEBI:78597"/>
        <dbReference type="ChEBI" id="CHEBI:83561"/>
        <dbReference type="EC" id="2.3.2.6"/>
    </reaction>
</comment>
<dbReference type="Gene3D" id="3.40.630.70">
    <property type="entry name" value="Leucyl/phenylalanyl-tRNA-protein transferase, C-terminal domain"/>
    <property type="match status" value="1"/>
</dbReference>
<evidence type="ECO:0000256" key="6">
    <source>
        <dbReference type="ARBA" id="ARBA00050652"/>
    </source>
</evidence>
<keyword evidence="3 15" id="KW-0808">Transferase</keyword>
<dbReference type="AlphaFoldDB" id="A0A6I6D2B5"/>
<dbReference type="GO" id="GO:0005737">
    <property type="term" value="C:cytoplasm"/>
    <property type="evidence" value="ECO:0007669"/>
    <property type="project" value="UniProtKB-SubCell"/>
</dbReference>
<keyword evidence="4 15" id="KW-0012">Acyltransferase</keyword>
<dbReference type="PANTHER" id="PTHR30098">
    <property type="entry name" value="LEUCYL/PHENYLALANYL-TRNA--PROTEIN TRANSFERASE"/>
    <property type="match status" value="1"/>
</dbReference>
<dbReference type="KEGG" id="ghl:GM160_09130"/>
<dbReference type="EC" id="2.3.2.6" evidence="10 15"/>
<evidence type="ECO:0000313" key="17">
    <source>
        <dbReference type="Proteomes" id="UP000427716"/>
    </source>
</evidence>
<dbReference type="SUPFAM" id="SSF55729">
    <property type="entry name" value="Acyl-CoA N-acyltransferases (Nat)"/>
    <property type="match status" value="1"/>
</dbReference>
<protein>
    <recommendedName>
        <fullName evidence="11 15">Leucyl/phenylalanyl-tRNA--protein transferase</fullName>
        <ecNumber evidence="10 15">2.3.2.6</ecNumber>
    </recommendedName>
    <alternativeName>
        <fullName evidence="12 15">L/F-transferase</fullName>
    </alternativeName>
    <alternativeName>
        <fullName evidence="13 15">Leucyltransferase</fullName>
    </alternativeName>
    <alternativeName>
        <fullName evidence="14 15">Phenyalanyltransferase</fullName>
    </alternativeName>
</protein>
<accession>A0A6I6D2B5</accession>
<evidence type="ECO:0000256" key="9">
    <source>
        <dbReference type="ARBA" id="ARBA00061535"/>
    </source>
</evidence>
<evidence type="ECO:0000256" key="8">
    <source>
        <dbReference type="ARBA" id="ARBA00054043"/>
    </source>
</evidence>
<comment type="function">
    <text evidence="8 15">Functions in the N-end rule pathway of protein degradation where it conjugates Leu, Phe and, less efficiently, Met from aminoacyl-tRNAs to the N-termini of proteins containing an N-terminal arginine or lysine.</text>
</comment>
<dbReference type="Proteomes" id="UP000427716">
    <property type="component" value="Chromosome"/>
</dbReference>